<dbReference type="EMBL" id="KE652439">
    <property type="protein sequence ID" value="EQL01707.1"/>
    <property type="molecule type" value="Genomic_DNA"/>
</dbReference>
<evidence type="ECO:0000256" key="12">
    <source>
        <dbReference type="RuleBase" id="RU000454"/>
    </source>
</evidence>
<reference evidence="16 17" key="1">
    <citation type="journal article" date="2013" name="Chin. Sci. Bull.">
        <title>Genome survey uncovers the secrets of sex and lifestyle in caterpillar fungus.</title>
        <authorList>
            <person name="Hu X."/>
            <person name="Zhang Y."/>
            <person name="Xiao G."/>
            <person name="Zheng P."/>
            <person name="Xia Y."/>
            <person name="Zhang X."/>
            <person name="St Leger R.J."/>
            <person name="Liu X."/>
            <person name="Wang C."/>
        </authorList>
    </citation>
    <scope>NUCLEOTIDE SEQUENCE [LARGE SCALE GENOMIC DNA]</scope>
    <source>
        <strain evidence="17">Co18 / CGMCC 3.14243</strain>
        <tissue evidence="16">Fruit-body</tissue>
    </source>
</reference>
<gene>
    <name evidence="16" type="ORF">OCS_02583</name>
</gene>
<evidence type="ECO:0000256" key="13">
    <source>
        <dbReference type="SAM" id="MobiDB-lite"/>
    </source>
</evidence>
<evidence type="ECO:0000256" key="1">
    <source>
        <dbReference type="ARBA" id="ARBA00004613"/>
    </source>
</evidence>
<feature type="active site" evidence="10">
    <location>
        <position position="359"/>
    </location>
</feature>
<dbReference type="MEROPS" id="A01.079"/>
<dbReference type="InterPro" id="IPR034163">
    <property type="entry name" value="Aspergillopepsin-like_cat_dom"/>
</dbReference>
<keyword evidence="4 12" id="KW-0645">Protease</keyword>
<keyword evidence="5 14" id="KW-0732">Signal</keyword>
<feature type="signal peptide" evidence="14">
    <location>
        <begin position="1"/>
        <end position="20"/>
    </location>
</feature>
<accession>T5AIY5</accession>
<evidence type="ECO:0000256" key="8">
    <source>
        <dbReference type="ARBA" id="ARBA00023145"/>
    </source>
</evidence>
<dbReference type="InterPro" id="IPR001969">
    <property type="entry name" value="Aspartic_peptidase_AS"/>
</dbReference>
<dbReference type="FunFam" id="2.40.70.10:FF:000026">
    <property type="entry name" value="Endothiapepsin"/>
    <property type="match status" value="1"/>
</dbReference>
<feature type="region of interest" description="Disordered" evidence="13">
    <location>
        <begin position="123"/>
        <end position="144"/>
    </location>
</feature>
<evidence type="ECO:0000256" key="2">
    <source>
        <dbReference type="ARBA" id="ARBA00007447"/>
    </source>
</evidence>
<dbReference type="HOGENOM" id="CLU_013253_0_1_1"/>
<keyword evidence="6 12" id="KW-0064">Aspartyl protease</keyword>
<evidence type="ECO:0000259" key="15">
    <source>
        <dbReference type="PROSITE" id="PS51767"/>
    </source>
</evidence>
<evidence type="ECO:0000256" key="14">
    <source>
        <dbReference type="SAM" id="SignalP"/>
    </source>
</evidence>
<feature type="domain" description="Peptidase A1" evidence="15">
    <location>
        <begin position="156"/>
        <end position="464"/>
    </location>
</feature>
<dbReference type="eggNOG" id="KOG1339">
    <property type="taxonomic scope" value="Eukaryota"/>
</dbReference>
<evidence type="ECO:0000313" key="16">
    <source>
        <dbReference type="EMBL" id="EQL01707.1"/>
    </source>
</evidence>
<dbReference type="InterPro" id="IPR033121">
    <property type="entry name" value="PEPTIDASE_A1"/>
</dbReference>
<dbReference type="PANTHER" id="PTHR47966:SF23">
    <property type="entry name" value="ASPARTIC ENDOPEPTIDASE, PUTATIVE (AFU_ORTHOLOGUE AFUA_2G15950)-RELATED"/>
    <property type="match status" value="1"/>
</dbReference>
<dbReference type="SUPFAM" id="SSF50630">
    <property type="entry name" value="Acid proteases"/>
    <property type="match status" value="1"/>
</dbReference>
<evidence type="ECO:0000256" key="9">
    <source>
        <dbReference type="ARBA" id="ARBA00023180"/>
    </source>
</evidence>
<dbReference type="PANTHER" id="PTHR47966">
    <property type="entry name" value="BETA-SITE APP-CLEAVING ENZYME, ISOFORM A-RELATED"/>
    <property type="match status" value="1"/>
</dbReference>
<evidence type="ECO:0000256" key="7">
    <source>
        <dbReference type="ARBA" id="ARBA00022801"/>
    </source>
</evidence>
<dbReference type="InterPro" id="IPR001461">
    <property type="entry name" value="Aspartic_peptidase_A1"/>
</dbReference>
<dbReference type="GO" id="GO:0005576">
    <property type="term" value="C:extracellular region"/>
    <property type="evidence" value="ECO:0007669"/>
    <property type="project" value="UniProtKB-SubCell"/>
</dbReference>
<comment type="similarity">
    <text evidence="2 12">Belongs to the peptidase A1 family.</text>
</comment>
<keyword evidence="9" id="KW-0325">Glycoprotein</keyword>
<evidence type="ECO:0000256" key="11">
    <source>
        <dbReference type="PIRSR" id="PIRSR601461-2"/>
    </source>
</evidence>
<proteinExistence type="inferred from homology"/>
<keyword evidence="11" id="KW-1015">Disulfide bond</keyword>
<dbReference type="CDD" id="cd06097">
    <property type="entry name" value="Aspergillopepsin_like"/>
    <property type="match status" value="1"/>
</dbReference>
<comment type="subcellular location">
    <subcellularLocation>
        <location evidence="1">Secreted</location>
    </subcellularLocation>
</comment>
<sequence>MRPTLAVFAGLLTLAASSTAGLEKRSSVVRRVANPDFTGRNGPRSLALAYRKVGQPLTRALAETLEGGSRGGAAVQSRDLGRIGLAGAGLAGLTGDDNSPDGGLTGDGNSLDGEQLIAEQASPQELEKQQKQPGAWQKDKQTGKAAAVPVNGAVEYVTEVQIGSQTLKLDFDTGSADFWVVSTKLEDRQTAANGGIYDSEKSNDFELIKDSTFNISYGDGSGAQGIVGTDTVSVGGASVRRQAVQLATRVTGSFLQEQNNAGLLGLAFSRLNTVKPQRQNTFFDNIKNSLVEPLFTADLRSNGSGSYTFGAIDESRFRGALAWIPVNETLGFWQFGSAKFAVGGGPAQEGTPGGQAIADTGTTLILADPKIVDGYYAKVAGVKKGPRGITFPCDQRLPDLDLDVGGLYMARVSGDEINFSSAGDGNCFGGLQASPPGTMGIYGDVFFRSQFVVFNGGNNSLGMAPHE</sequence>
<dbReference type="AlphaFoldDB" id="T5AIY5"/>
<keyword evidence="7 12" id="KW-0378">Hydrolase</keyword>
<organism evidence="16 17">
    <name type="scientific">Ophiocordyceps sinensis (strain Co18 / CGMCC 3.14243)</name>
    <name type="common">Yarsagumba caterpillar fungus</name>
    <name type="synonym">Hirsutella sinensis</name>
    <dbReference type="NCBI Taxonomy" id="911162"/>
    <lineage>
        <taxon>Eukaryota</taxon>
        <taxon>Fungi</taxon>
        <taxon>Dikarya</taxon>
        <taxon>Ascomycota</taxon>
        <taxon>Pezizomycotina</taxon>
        <taxon>Sordariomycetes</taxon>
        <taxon>Hypocreomycetidae</taxon>
        <taxon>Hypocreales</taxon>
        <taxon>Ophiocordycipitaceae</taxon>
        <taxon>Ophiocordyceps</taxon>
    </lineage>
</organism>
<dbReference type="GO" id="GO:0006508">
    <property type="term" value="P:proteolysis"/>
    <property type="evidence" value="ECO:0007669"/>
    <property type="project" value="UniProtKB-KW"/>
</dbReference>
<evidence type="ECO:0000256" key="10">
    <source>
        <dbReference type="PIRSR" id="PIRSR601461-1"/>
    </source>
</evidence>
<feature type="disulfide bond" evidence="11">
    <location>
        <begin position="393"/>
        <end position="427"/>
    </location>
</feature>
<keyword evidence="3" id="KW-0964">Secreted</keyword>
<feature type="region of interest" description="Disordered" evidence="13">
    <location>
        <begin position="92"/>
        <end position="111"/>
    </location>
</feature>
<evidence type="ECO:0000256" key="4">
    <source>
        <dbReference type="ARBA" id="ARBA00022670"/>
    </source>
</evidence>
<dbReference type="PRINTS" id="PR00792">
    <property type="entry name" value="PEPSIN"/>
</dbReference>
<dbReference type="OrthoDB" id="2747330at2759"/>
<dbReference type="PROSITE" id="PS51767">
    <property type="entry name" value="PEPTIDASE_A1"/>
    <property type="match status" value="1"/>
</dbReference>
<evidence type="ECO:0000256" key="6">
    <source>
        <dbReference type="ARBA" id="ARBA00022750"/>
    </source>
</evidence>
<name>T5AIY5_OPHSC</name>
<feature type="active site" evidence="10">
    <location>
        <position position="172"/>
    </location>
</feature>
<protein>
    <submittedName>
        <fullName evidence="16">Peptidase A1</fullName>
    </submittedName>
</protein>
<keyword evidence="8" id="KW-0865">Zymogen</keyword>
<evidence type="ECO:0000256" key="3">
    <source>
        <dbReference type="ARBA" id="ARBA00022525"/>
    </source>
</evidence>
<dbReference type="PROSITE" id="PS00141">
    <property type="entry name" value="ASP_PROTEASE"/>
    <property type="match status" value="1"/>
</dbReference>
<dbReference type="Proteomes" id="UP000019374">
    <property type="component" value="Unassembled WGS sequence"/>
</dbReference>
<dbReference type="GO" id="GO:0004190">
    <property type="term" value="F:aspartic-type endopeptidase activity"/>
    <property type="evidence" value="ECO:0007669"/>
    <property type="project" value="UniProtKB-KW"/>
</dbReference>
<dbReference type="Pfam" id="PF00026">
    <property type="entry name" value="Asp"/>
    <property type="match status" value="1"/>
</dbReference>
<dbReference type="InterPro" id="IPR021109">
    <property type="entry name" value="Peptidase_aspartic_dom_sf"/>
</dbReference>
<dbReference type="Gene3D" id="2.40.70.10">
    <property type="entry name" value="Acid Proteases"/>
    <property type="match status" value="2"/>
</dbReference>
<evidence type="ECO:0000313" key="17">
    <source>
        <dbReference type="Proteomes" id="UP000019374"/>
    </source>
</evidence>
<evidence type="ECO:0000256" key="5">
    <source>
        <dbReference type="ARBA" id="ARBA00022729"/>
    </source>
</evidence>
<feature type="chain" id="PRO_5004596912" evidence="14">
    <location>
        <begin position="21"/>
        <end position="467"/>
    </location>
</feature>